<organism evidence="4 5">
    <name type="scientific">Physcomitrium patens</name>
    <name type="common">Spreading-leaved earth moss</name>
    <name type="synonym">Physcomitrella patens</name>
    <dbReference type="NCBI Taxonomy" id="3218"/>
    <lineage>
        <taxon>Eukaryota</taxon>
        <taxon>Viridiplantae</taxon>
        <taxon>Streptophyta</taxon>
        <taxon>Embryophyta</taxon>
        <taxon>Bryophyta</taxon>
        <taxon>Bryophytina</taxon>
        <taxon>Bryopsida</taxon>
        <taxon>Funariidae</taxon>
        <taxon>Funariales</taxon>
        <taxon>Funariaceae</taxon>
        <taxon>Physcomitrium</taxon>
    </lineage>
</organism>
<dbReference type="Proteomes" id="UP000006727">
    <property type="component" value="Chromosome 2"/>
</dbReference>
<dbReference type="InterPro" id="IPR004136">
    <property type="entry name" value="NMO"/>
</dbReference>
<evidence type="ECO:0000256" key="2">
    <source>
        <dbReference type="ARBA" id="ARBA00022643"/>
    </source>
</evidence>
<dbReference type="Gramene" id="Pp3c2_200V3.3">
    <property type="protein sequence ID" value="Pp3c2_200V3.3"/>
    <property type="gene ID" value="Pp3c2_200"/>
</dbReference>
<sequence length="311" mass="33691">MAPYLHPKLPSSPLLGVGIAGYMDKLTGGIVCINRAFPHEKTLKDIYAERVQFLQVYWGDFPRERVEEAHKAGVKVLHQVGSVEEARKAAEAGVDAIIAQGTEAGGHVIGQVGLLTLIPSVVDALKSYNIPVIAAGGIVDGRGYVAALALGAQGVCMGTRFLATPESYAHPLYKQKIVEAGYDSTEYTHMYGRGRWPGAAHRVLKSPFFENWKNKIAPDETEIGQPIIGSTTTFHNKEEVPRFSGKVPNITTQGDVDSMVMYAGMGSAHIKEVLPAATVVRSLLEEAQVIIEQRLHGLLETQLKHPASTML</sequence>
<dbReference type="SUPFAM" id="SSF51412">
    <property type="entry name" value="Inosine monophosphate dehydrogenase (IMPDH)"/>
    <property type="match status" value="1"/>
</dbReference>
<dbReference type="CDD" id="cd04730">
    <property type="entry name" value="NPD_like"/>
    <property type="match status" value="1"/>
</dbReference>
<evidence type="ECO:0000313" key="5">
    <source>
        <dbReference type="Proteomes" id="UP000006727"/>
    </source>
</evidence>
<dbReference type="Pfam" id="PF03060">
    <property type="entry name" value="NMO"/>
    <property type="match status" value="1"/>
</dbReference>
<reference evidence="4 5" key="2">
    <citation type="journal article" date="2018" name="Plant J.">
        <title>The Physcomitrella patens chromosome-scale assembly reveals moss genome structure and evolution.</title>
        <authorList>
            <person name="Lang D."/>
            <person name="Ullrich K.K."/>
            <person name="Murat F."/>
            <person name="Fuchs J."/>
            <person name="Jenkins J."/>
            <person name="Haas F.B."/>
            <person name="Piednoel M."/>
            <person name="Gundlach H."/>
            <person name="Van Bel M."/>
            <person name="Meyberg R."/>
            <person name="Vives C."/>
            <person name="Morata J."/>
            <person name="Symeonidi A."/>
            <person name="Hiss M."/>
            <person name="Muchero W."/>
            <person name="Kamisugi Y."/>
            <person name="Saleh O."/>
            <person name="Blanc G."/>
            <person name="Decker E.L."/>
            <person name="van Gessel N."/>
            <person name="Grimwood J."/>
            <person name="Hayes R.D."/>
            <person name="Graham S.W."/>
            <person name="Gunter L.E."/>
            <person name="McDaniel S.F."/>
            <person name="Hoernstein S.N.W."/>
            <person name="Larsson A."/>
            <person name="Li F.W."/>
            <person name="Perroud P.F."/>
            <person name="Phillips J."/>
            <person name="Ranjan P."/>
            <person name="Rokshar D.S."/>
            <person name="Rothfels C.J."/>
            <person name="Schneider L."/>
            <person name="Shu S."/>
            <person name="Stevenson D.W."/>
            <person name="Thummler F."/>
            <person name="Tillich M."/>
            <person name="Villarreal Aguilar J.C."/>
            <person name="Widiez T."/>
            <person name="Wong G.K."/>
            <person name="Wymore A."/>
            <person name="Zhang Y."/>
            <person name="Zimmer A.D."/>
            <person name="Quatrano R.S."/>
            <person name="Mayer K.F.X."/>
            <person name="Goodstein D."/>
            <person name="Casacuberta J.M."/>
            <person name="Vandepoele K."/>
            <person name="Reski R."/>
            <person name="Cuming A.C."/>
            <person name="Tuskan G.A."/>
            <person name="Maumus F."/>
            <person name="Salse J."/>
            <person name="Schmutz J."/>
            <person name="Rensing S.A."/>
        </authorList>
    </citation>
    <scope>NUCLEOTIDE SEQUENCE [LARGE SCALE GENOMIC DNA]</scope>
    <source>
        <strain evidence="4 5">cv. Gransden 2004</strain>
    </source>
</reference>
<reference evidence="4 5" key="1">
    <citation type="journal article" date="2008" name="Science">
        <title>The Physcomitrella genome reveals evolutionary insights into the conquest of land by plants.</title>
        <authorList>
            <person name="Rensing S."/>
            <person name="Lang D."/>
            <person name="Zimmer A."/>
            <person name="Terry A."/>
            <person name="Salamov A."/>
            <person name="Shapiro H."/>
            <person name="Nishiyama T."/>
            <person name="Perroud P.-F."/>
            <person name="Lindquist E."/>
            <person name="Kamisugi Y."/>
            <person name="Tanahashi T."/>
            <person name="Sakakibara K."/>
            <person name="Fujita T."/>
            <person name="Oishi K."/>
            <person name="Shin-I T."/>
            <person name="Kuroki Y."/>
            <person name="Toyoda A."/>
            <person name="Suzuki Y."/>
            <person name="Hashimoto A."/>
            <person name="Yamaguchi K."/>
            <person name="Sugano A."/>
            <person name="Kohara Y."/>
            <person name="Fujiyama A."/>
            <person name="Anterola A."/>
            <person name="Aoki S."/>
            <person name="Ashton N."/>
            <person name="Barbazuk W.B."/>
            <person name="Barker E."/>
            <person name="Bennetzen J."/>
            <person name="Bezanilla M."/>
            <person name="Blankenship R."/>
            <person name="Cho S.H."/>
            <person name="Dutcher S."/>
            <person name="Estelle M."/>
            <person name="Fawcett J.A."/>
            <person name="Gundlach H."/>
            <person name="Hanada K."/>
            <person name="Heyl A."/>
            <person name="Hicks K.A."/>
            <person name="Hugh J."/>
            <person name="Lohr M."/>
            <person name="Mayer K."/>
            <person name="Melkozernov A."/>
            <person name="Murata T."/>
            <person name="Nelson D."/>
            <person name="Pils B."/>
            <person name="Prigge M."/>
            <person name="Reiss B."/>
            <person name="Renner T."/>
            <person name="Rombauts S."/>
            <person name="Rushton P."/>
            <person name="Sanderfoot A."/>
            <person name="Schween G."/>
            <person name="Shiu S.-H."/>
            <person name="Stueber K."/>
            <person name="Theodoulou F.L."/>
            <person name="Tu H."/>
            <person name="Van de Peer Y."/>
            <person name="Verrier P.J."/>
            <person name="Waters E."/>
            <person name="Wood A."/>
            <person name="Yang L."/>
            <person name="Cove D."/>
            <person name="Cuming A."/>
            <person name="Hasebe M."/>
            <person name="Lucas S."/>
            <person name="Mishler D.B."/>
            <person name="Reski R."/>
            <person name="Grigoriev I."/>
            <person name="Quatrano R.S."/>
            <person name="Boore J.L."/>
        </authorList>
    </citation>
    <scope>NUCLEOTIDE SEQUENCE [LARGE SCALE GENOMIC DNA]</scope>
    <source>
        <strain evidence="4 5">cv. Gransden 2004</strain>
    </source>
</reference>
<protein>
    <recommendedName>
        <fullName evidence="6">Nitronate monooxygenase domain-containing protein</fullName>
    </recommendedName>
</protein>
<evidence type="ECO:0000313" key="4">
    <source>
        <dbReference type="EnsemblPlants" id="Pp3c2_200V3.3"/>
    </source>
</evidence>
<name>A0A7I4FK84_PHYPA</name>
<keyword evidence="1" id="KW-0285">Flavoprotein</keyword>
<dbReference type="PANTHER" id="PTHR32332:SF20">
    <property type="entry name" value="2-NITROPROPANE DIOXYGENASE-LIKE PROTEIN"/>
    <property type="match status" value="1"/>
</dbReference>
<accession>A0A7I4FK84</accession>
<evidence type="ECO:0000256" key="1">
    <source>
        <dbReference type="ARBA" id="ARBA00022630"/>
    </source>
</evidence>
<evidence type="ECO:0008006" key="6">
    <source>
        <dbReference type="Google" id="ProtNLM"/>
    </source>
</evidence>
<dbReference type="EnsemblPlants" id="Pp3c2_200V3.3">
    <property type="protein sequence ID" value="Pp3c2_200V3.3"/>
    <property type="gene ID" value="Pp3c2_200"/>
</dbReference>
<gene>
    <name evidence="4" type="primary">LOC112279038</name>
</gene>
<keyword evidence="2" id="KW-0288">FMN</keyword>
<dbReference type="InterPro" id="IPR013785">
    <property type="entry name" value="Aldolase_TIM"/>
</dbReference>
<dbReference type="Gene3D" id="3.20.20.70">
    <property type="entry name" value="Aldolase class I"/>
    <property type="match status" value="1"/>
</dbReference>
<evidence type="ECO:0000256" key="3">
    <source>
        <dbReference type="ARBA" id="ARBA00023002"/>
    </source>
</evidence>
<reference evidence="4" key="3">
    <citation type="submission" date="2020-12" db="UniProtKB">
        <authorList>
            <consortium name="EnsemblPlants"/>
        </authorList>
    </citation>
    <scope>IDENTIFICATION</scope>
</reference>
<dbReference type="PANTHER" id="PTHR32332">
    <property type="entry name" value="2-NITROPROPANE DIOXYGENASE"/>
    <property type="match status" value="1"/>
</dbReference>
<dbReference type="AlphaFoldDB" id="A0A7I4FK84"/>
<keyword evidence="5" id="KW-1185">Reference proteome</keyword>
<keyword evidence="3" id="KW-0560">Oxidoreductase</keyword>
<proteinExistence type="predicted"/>
<dbReference type="GO" id="GO:0018580">
    <property type="term" value="F:nitronate monooxygenase activity"/>
    <property type="evidence" value="ECO:0007669"/>
    <property type="project" value="InterPro"/>
</dbReference>
<dbReference type="EMBL" id="ABEU02000002">
    <property type="status" value="NOT_ANNOTATED_CDS"/>
    <property type="molecule type" value="Genomic_DNA"/>
</dbReference>